<feature type="region of interest" description="Disordered" evidence="1">
    <location>
        <begin position="377"/>
        <end position="411"/>
    </location>
</feature>
<dbReference type="Gene3D" id="1.10.10.60">
    <property type="entry name" value="Homeodomain-like"/>
    <property type="match status" value="2"/>
</dbReference>
<dbReference type="GO" id="GO:0000981">
    <property type="term" value="F:DNA-binding transcription factor activity, RNA polymerase II-specific"/>
    <property type="evidence" value="ECO:0007669"/>
    <property type="project" value="TreeGrafter"/>
</dbReference>
<feature type="compositionally biased region" description="Basic and acidic residues" evidence="1">
    <location>
        <begin position="642"/>
        <end position="664"/>
    </location>
</feature>
<dbReference type="Proteomes" id="UP001174934">
    <property type="component" value="Unassembled WGS sequence"/>
</dbReference>
<dbReference type="GO" id="GO:0000978">
    <property type="term" value="F:RNA polymerase II cis-regulatory region sequence-specific DNA binding"/>
    <property type="evidence" value="ECO:0007669"/>
    <property type="project" value="TreeGrafter"/>
</dbReference>
<reference evidence="3" key="1">
    <citation type="submission" date="2023-06" db="EMBL/GenBank/DDBJ databases">
        <title>Genome-scale phylogeny and comparative genomics of the fungal order Sordariales.</title>
        <authorList>
            <consortium name="Lawrence Berkeley National Laboratory"/>
            <person name="Hensen N."/>
            <person name="Bonometti L."/>
            <person name="Westerberg I."/>
            <person name="Brannstrom I.O."/>
            <person name="Guillou S."/>
            <person name="Cros-Aarteil S."/>
            <person name="Calhoun S."/>
            <person name="Haridas S."/>
            <person name="Kuo A."/>
            <person name="Mondo S."/>
            <person name="Pangilinan J."/>
            <person name="Riley R."/>
            <person name="LaButti K."/>
            <person name="Andreopoulos B."/>
            <person name="Lipzen A."/>
            <person name="Chen C."/>
            <person name="Yanf M."/>
            <person name="Daum C."/>
            <person name="Ng V."/>
            <person name="Clum A."/>
            <person name="Steindorff A."/>
            <person name="Ohm R."/>
            <person name="Martin F."/>
            <person name="Silar P."/>
            <person name="Natvig D."/>
            <person name="Lalanne C."/>
            <person name="Gautier V."/>
            <person name="Ament-velasquez S.L."/>
            <person name="Kruys A."/>
            <person name="Hutchinson M.I."/>
            <person name="Powell A.J."/>
            <person name="Barry K."/>
            <person name="Miller A.N."/>
            <person name="Grigoriev I.V."/>
            <person name="Debuchy R."/>
            <person name="Gladieux P."/>
            <person name="Thoren M.H."/>
            <person name="Johannesson H."/>
        </authorList>
    </citation>
    <scope>NUCLEOTIDE SEQUENCE</scope>
    <source>
        <strain evidence="3">SMH3391-2</strain>
    </source>
</reference>
<feature type="region of interest" description="Disordered" evidence="1">
    <location>
        <begin position="1"/>
        <end position="21"/>
    </location>
</feature>
<evidence type="ECO:0000313" key="4">
    <source>
        <dbReference type="Proteomes" id="UP001174934"/>
    </source>
</evidence>
<dbReference type="SUPFAM" id="SSF46689">
    <property type="entry name" value="Homeodomain-like"/>
    <property type="match status" value="2"/>
</dbReference>
<evidence type="ECO:0000256" key="1">
    <source>
        <dbReference type="SAM" id="MobiDB-lite"/>
    </source>
</evidence>
<dbReference type="CDD" id="cd00167">
    <property type="entry name" value="SANT"/>
    <property type="match status" value="2"/>
</dbReference>
<feature type="region of interest" description="Disordered" evidence="1">
    <location>
        <begin position="156"/>
        <end position="191"/>
    </location>
</feature>
<dbReference type="Pfam" id="PF00249">
    <property type="entry name" value="Myb_DNA-binding"/>
    <property type="match status" value="1"/>
</dbReference>
<feature type="region of interest" description="Disordered" evidence="1">
    <location>
        <begin position="545"/>
        <end position="589"/>
    </location>
</feature>
<dbReference type="InterPro" id="IPR001005">
    <property type="entry name" value="SANT/Myb"/>
</dbReference>
<feature type="compositionally biased region" description="Polar residues" evidence="1">
    <location>
        <begin position="157"/>
        <end position="174"/>
    </location>
</feature>
<dbReference type="InterPro" id="IPR050560">
    <property type="entry name" value="MYB_TF"/>
</dbReference>
<feature type="region of interest" description="Disordered" evidence="1">
    <location>
        <begin position="337"/>
        <end position="361"/>
    </location>
</feature>
<dbReference type="PROSITE" id="PS50090">
    <property type="entry name" value="MYB_LIKE"/>
    <property type="match status" value="2"/>
</dbReference>
<dbReference type="AlphaFoldDB" id="A0AA39XBS6"/>
<feature type="compositionally biased region" description="Basic and acidic residues" evidence="1">
    <location>
        <begin position="695"/>
        <end position="711"/>
    </location>
</feature>
<organism evidence="3 4">
    <name type="scientific">Bombardia bombarda</name>
    <dbReference type="NCBI Taxonomy" id="252184"/>
    <lineage>
        <taxon>Eukaryota</taxon>
        <taxon>Fungi</taxon>
        <taxon>Dikarya</taxon>
        <taxon>Ascomycota</taxon>
        <taxon>Pezizomycotina</taxon>
        <taxon>Sordariomycetes</taxon>
        <taxon>Sordariomycetidae</taxon>
        <taxon>Sordariales</taxon>
        <taxon>Lasiosphaeriaceae</taxon>
        <taxon>Bombardia</taxon>
    </lineage>
</organism>
<dbReference type="EMBL" id="JAULSR010000002">
    <property type="protein sequence ID" value="KAK0630345.1"/>
    <property type="molecule type" value="Genomic_DNA"/>
</dbReference>
<feature type="region of interest" description="Disordered" evidence="1">
    <location>
        <begin position="92"/>
        <end position="143"/>
    </location>
</feature>
<dbReference type="Pfam" id="PF13921">
    <property type="entry name" value="Myb_DNA-bind_6"/>
    <property type="match status" value="1"/>
</dbReference>
<feature type="region of interest" description="Disordered" evidence="1">
    <location>
        <begin position="642"/>
        <end position="875"/>
    </location>
</feature>
<evidence type="ECO:0000313" key="3">
    <source>
        <dbReference type="EMBL" id="KAK0630345.1"/>
    </source>
</evidence>
<feature type="region of interest" description="Disordered" evidence="1">
    <location>
        <begin position="268"/>
        <end position="289"/>
    </location>
</feature>
<dbReference type="PANTHER" id="PTHR45614:SF51">
    <property type="entry name" value="MYB-LIKE DNA-BINDING PROTEIN BAS1"/>
    <property type="match status" value="1"/>
</dbReference>
<feature type="compositionally biased region" description="Polar residues" evidence="1">
    <location>
        <begin position="821"/>
        <end position="858"/>
    </location>
</feature>
<sequence length="1047" mass="115088">MQIVNGSGVPQAADPINPGGGRHHDLTMYTPEEMILAQVLQRARNTKRPAANSSLRHSHPKDGILSASYQRAIKLAKHHQGNVLTPVITEQVPDESRPLSEAHPPSDNTIMSTFGGNPTTSSDPLQMAPRVPPRSSLSRPTRASAAASLSVSLSVSPAQHQNAAPDVSQISTPSRPEAEQTESSLSSSELPNYVKERPLLAACPPNGDRRAPVLFTDEEDAHLQGLRCMANMKFVDIAKFLRRPNPAVCTNRLLNLERKKLEGYSIAEPALPPQLPPRSKGVLRPKSRRWTAEEDQQLLHMRKMGVSWKDMVKTQFHVNQRTEDAYKSRLRLLDAKKSPYKRPGATKAQMADDQDEEDPVDEGIEDVDDEMADVAAAAAAADDDDMEEEYDDGHSDDRESDMSMPRSAGKLDNRFWTQESVQQLRDMWKAGRCLKDIANILGNKSAGACKQKLLRLEGTLKNPGHDDDEDYDRDDDKSGHSPRRRPRSGPERQPPESQTGSMWTAEEDQRLLQMYGNMTYQQISDALGNRTRFACQNRYLELKKKGKAKGKGSTNPDESYDGYSPMHSSGPQNPGKRKVRSSSLRTSVSWTVKEEQQLQDLREGGQSWDKIAAVLGNRSMFACKQRFFEMMKAGRLALKDARPQGHVEEDDKPHSWPKSKREFGSLRSQPIDDQSTELRLESSSAHPLAAGEQPHPQDPHSQKPHGQEARLQEPQVQGPPLPKPTPNEAPTPQPQTTKPRIRLPSSAMGSATKQGLQPQESQLLPLPLPLRQLLHHDASTTHSQPAKPRTPLPSSRTVHRPTSRQEAQLTPLTLPDLPTGQHPQQAHNTPQKQSTQPADTEAQNQPSSAQRMTRSRGPQRNEPSESKSKSRVRVHGATAGFVGRPLISNGNPWSKAEEQTILEGKRNGLNLPQITKLLDGRTVAATSQHYALMKERGRVRADAVALNVSAVGVPLAVQTSVEEPSAVAGEQHAEDGNSGSKEQVTDTRGGAVVGGQRSFQPTNLKRKRDSEDSAQDSLAEGVSGSLANGESDYGSGNVAKQAKIGEN</sequence>
<feature type="compositionally biased region" description="Polar residues" evidence="1">
    <location>
        <begin position="106"/>
        <end position="124"/>
    </location>
</feature>
<feature type="compositionally biased region" description="Acidic residues" evidence="1">
    <location>
        <begin position="381"/>
        <end position="391"/>
    </location>
</feature>
<feature type="compositionally biased region" description="Acidic residues" evidence="1">
    <location>
        <begin position="352"/>
        <end position="361"/>
    </location>
</feature>
<dbReference type="SMART" id="SM00717">
    <property type="entry name" value="SANT"/>
    <property type="match status" value="4"/>
</dbReference>
<feature type="domain" description="Myb-like" evidence="2">
    <location>
        <begin position="503"/>
        <end position="543"/>
    </location>
</feature>
<feature type="compositionally biased region" description="Low complexity" evidence="1">
    <location>
        <begin position="756"/>
        <end position="772"/>
    </location>
</feature>
<proteinExistence type="predicted"/>
<accession>A0AA39XBS6</accession>
<keyword evidence="4" id="KW-1185">Reference proteome</keyword>
<evidence type="ECO:0000259" key="2">
    <source>
        <dbReference type="PROSITE" id="PS50090"/>
    </source>
</evidence>
<gene>
    <name evidence="3" type="ORF">B0T17DRAFT_219086</name>
</gene>
<feature type="region of interest" description="Disordered" evidence="1">
    <location>
        <begin position="962"/>
        <end position="1047"/>
    </location>
</feature>
<protein>
    <recommendedName>
        <fullName evidence="2">Myb-like domain-containing protein</fullName>
    </recommendedName>
</protein>
<feature type="compositionally biased region" description="Low complexity" evidence="1">
    <location>
        <begin position="133"/>
        <end position="143"/>
    </location>
</feature>
<comment type="caution">
    <text evidence="3">The sequence shown here is derived from an EMBL/GenBank/DDBJ whole genome shotgun (WGS) entry which is preliminary data.</text>
</comment>
<name>A0AA39XBS6_9PEZI</name>
<dbReference type="GO" id="GO:0005634">
    <property type="term" value="C:nucleus"/>
    <property type="evidence" value="ECO:0007669"/>
    <property type="project" value="TreeGrafter"/>
</dbReference>
<feature type="region of interest" description="Disordered" evidence="1">
    <location>
        <begin position="459"/>
        <end position="505"/>
    </location>
</feature>
<feature type="compositionally biased region" description="Low complexity" evidence="1">
    <location>
        <begin position="809"/>
        <end position="819"/>
    </location>
</feature>
<feature type="compositionally biased region" description="Pro residues" evidence="1">
    <location>
        <begin position="717"/>
        <end position="733"/>
    </location>
</feature>
<dbReference type="PANTHER" id="PTHR45614">
    <property type="entry name" value="MYB PROTEIN-RELATED"/>
    <property type="match status" value="1"/>
</dbReference>
<feature type="domain" description="Myb-like" evidence="2">
    <location>
        <begin position="589"/>
        <end position="631"/>
    </location>
</feature>
<dbReference type="InterPro" id="IPR009057">
    <property type="entry name" value="Homeodomain-like_sf"/>
</dbReference>
<feature type="compositionally biased region" description="Basic and acidic residues" evidence="1">
    <location>
        <begin position="392"/>
        <end position="401"/>
    </location>
</feature>